<feature type="region of interest" description="Disordered" evidence="2">
    <location>
        <begin position="173"/>
        <end position="214"/>
    </location>
</feature>
<keyword evidence="5" id="KW-1185">Reference proteome</keyword>
<feature type="compositionally biased region" description="Polar residues" evidence="2">
    <location>
        <begin position="881"/>
        <end position="891"/>
    </location>
</feature>
<evidence type="ECO:0008006" key="6">
    <source>
        <dbReference type="Google" id="ProtNLM"/>
    </source>
</evidence>
<accession>A0A8H3FBS5</accession>
<feature type="region of interest" description="Disordered" evidence="2">
    <location>
        <begin position="361"/>
        <end position="381"/>
    </location>
</feature>
<feature type="compositionally biased region" description="Basic and acidic residues" evidence="2">
    <location>
        <begin position="173"/>
        <end position="194"/>
    </location>
</feature>
<keyword evidence="1" id="KW-0175">Coiled coil</keyword>
<name>A0A8H3FBS5_9LECA</name>
<proteinExistence type="predicted"/>
<dbReference type="Proteomes" id="UP000664534">
    <property type="component" value="Unassembled WGS sequence"/>
</dbReference>
<feature type="compositionally biased region" description="Basic and acidic residues" evidence="2">
    <location>
        <begin position="723"/>
        <end position="742"/>
    </location>
</feature>
<feature type="compositionally biased region" description="Basic and acidic residues" evidence="2">
    <location>
        <begin position="749"/>
        <end position="758"/>
    </location>
</feature>
<evidence type="ECO:0000256" key="2">
    <source>
        <dbReference type="SAM" id="MobiDB-lite"/>
    </source>
</evidence>
<feature type="compositionally biased region" description="Basic and acidic residues" evidence="2">
    <location>
        <begin position="658"/>
        <end position="687"/>
    </location>
</feature>
<evidence type="ECO:0000256" key="3">
    <source>
        <dbReference type="SAM" id="Phobius"/>
    </source>
</evidence>
<feature type="region of interest" description="Disordered" evidence="2">
    <location>
        <begin position="843"/>
        <end position="922"/>
    </location>
</feature>
<evidence type="ECO:0000313" key="4">
    <source>
        <dbReference type="EMBL" id="CAF9917886.1"/>
    </source>
</evidence>
<feature type="transmembrane region" description="Helical" evidence="3">
    <location>
        <begin position="7"/>
        <end position="29"/>
    </location>
</feature>
<evidence type="ECO:0000313" key="5">
    <source>
        <dbReference type="Proteomes" id="UP000664534"/>
    </source>
</evidence>
<feature type="region of interest" description="Disordered" evidence="2">
    <location>
        <begin position="708"/>
        <end position="759"/>
    </location>
</feature>
<feature type="compositionally biased region" description="Basic and acidic residues" evidence="2">
    <location>
        <begin position="641"/>
        <end position="651"/>
    </location>
</feature>
<keyword evidence="3" id="KW-0812">Transmembrane</keyword>
<feature type="region of interest" description="Disordered" evidence="2">
    <location>
        <begin position="641"/>
        <end position="691"/>
    </location>
</feature>
<feature type="compositionally biased region" description="Basic and acidic residues" evidence="2">
    <location>
        <begin position="961"/>
        <end position="991"/>
    </location>
</feature>
<protein>
    <recommendedName>
        <fullName evidence="6">Fungal N-terminal domain-containing protein</fullName>
    </recommendedName>
</protein>
<dbReference type="OrthoDB" id="5431013at2759"/>
<organism evidence="4 5">
    <name type="scientific">Imshaugia aleurites</name>
    <dbReference type="NCBI Taxonomy" id="172621"/>
    <lineage>
        <taxon>Eukaryota</taxon>
        <taxon>Fungi</taxon>
        <taxon>Dikarya</taxon>
        <taxon>Ascomycota</taxon>
        <taxon>Pezizomycotina</taxon>
        <taxon>Lecanoromycetes</taxon>
        <taxon>OSLEUM clade</taxon>
        <taxon>Lecanoromycetidae</taxon>
        <taxon>Lecanorales</taxon>
        <taxon>Lecanorineae</taxon>
        <taxon>Parmeliaceae</taxon>
        <taxon>Imshaugia</taxon>
    </lineage>
</organism>
<sequence length="1073" mass="122492">MAGIGEASAIIAVAQAGISLSMVIIAYVGDVRDAPKSVSRIGNEIKSTSGRLEEIAEIIRDNSNTRLLLDTAVADATRCSFDCELILAQVGNLLVKGGWKRGLTELSKDDIDTSVVASLRWPFLKTRLDTPRVELQRIKADLILLFNVAMARKSSTPLTNEYARKIPLLTKKKEEAARRAEEARHQARDHDDGTRTTSPRAPSRRDPQIAEEDPELSQQFWEFELQRAKEQDDRTIQERAALLQAENNTRQRLEEDRQQEIARKAIEDYKLQQEELKARIMAREKQLSDELLALGLGPEQVASVLAIPSLKVDETRSNAISRRRSTESQRTSLSEVDIKVKPQRKRLSDFAIKFLSWRGNRSSRSYDNRSNSVESNSEGNGISQINRGIDYEDFIELWLVDVLSRQHTELAPSERWMSQKLERIERSNDVWHRFAQLQPMCRVAIQDFLKARNKAQTPEHAWKLIHIGLPRRMMKMGFFGHNHQGQLVRLIISRRKAANQGVNGVFVVKGEQERTSQSSVRARTYLPRQLVSTSAIRECSYDYEERFDVPSENTASELNDVTDKTHVMIPEALTLEQVNTVAGLTKSHMESGREPWKAKPSFTYTSIENEVPDYDRERVYGHTDHRLGEAPGRLAPAHRHLENHQQGRTEARGPQSPRDLEGADKRSFEARRATPGEFDDIKPEEISKQGNWDVFAEQPIQREKSVVFKDQQQPSHYTGYDENDFRRETDDRDIGYRPRKNTENLMKGAKNEGHEHSMQTKTVDLTRPTYIMVDRKHLSPATLDTYNLPWEWKKGDPNYIIIKQWIPEHDRDILFEHTRKLREKKMLLDSTVELRREKDNLLLVRKKSPERPSRSLAPPTLSKSFDSHKYENFGSRPPKTSPSSRITTQSRAHAPKSVDSSDDDEEDHDSSGPAKGEIGDDADLIAETLSRYTTFKIDEEVTAGAKLSPDPSIHLAGSTNHAEDHAAQTTGKKENEKGNSSTERPDNERSRSTAHIVRRADRSPSDSESERGPLRRADTQLYEADSEGSGGEGGTFERRHTWRRPTVEEEDEVIETHVTRRPTEEYEIIVEEE</sequence>
<keyword evidence="3" id="KW-1133">Transmembrane helix</keyword>
<feature type="compositionally biased region" description="Basic and acidic residues" evidence="2">
    <location>
        <begin position="1054"/>
        <end position="1064"/>
    </location>
</feature>
<dbReference type="AlphaFoldDB" id="A0A8H3FBS5"/>
<keyword evidence="3" id="KW-0472">Membrane</keyword>
<dbReference type="EMBL" id="CAJPDT010000019">
    <property type="protein sequence ID" value="CAF9917886.1"/>
    <property type="molecule type" value="Genomic_DNA"/>
</dbReference>
<gene>
    <name evidence="4" type="ORF">IMSHALPRED_003773</name>
</gene>
<feature type="region of interest" description="Disordered" evidence="2">
    <location>
        <begin position="942"/>
        <end position="1073"/>
    </location>
</feature>
<comment type="caution">
    <text evidence="4">The sequence shown here is derived from an EMBL/GenBank/DDBJ whole genome shotgun (WGS) entry which is preliminary data.</text>
</comment>
<feature type="coiled-coil region" evidence="1">
    <location>
        <begin position="236"/>
        <end position="286"/>
    </location>
</feature>
<evidence type="ECO:0000256" key="1">
    <source>
        <dbReference type="SAM" id="Coils"/>
    </source>
</evidence>
<feature type="compositionally biased region" description="Basic and acidic residues" evidence="2">
    <location>
        <begin position="998"/>
        <end position="1018"/>
    </location>
</feature>
<reference evidence="4" key="1">
    <citation type="submission" date="2021-03" db="EMBL/GenBank/DDBJ databases">
        <authorList>
            <person name="Tagirdzhanova G."/>
        </authorList>
    </citation>
    <scope>NUCLEOTIDE SEQUENCE</scope>
</reference>